<gene>
    <name evidence="1" type="ORF">FSB_LOCUS58693</name>
</gene>
<sequence>MISRQRVWGLLPFRAFIIDHLGDLGVDLSKFFLLESLYTQIAWHPLPWII</sequence>
<dbReference type="AlphaFoldDB" id="A0A2N9J3A4"/>
<organism evidence="1">
    <name type="scientific">Fagus sylvatica</name>
    <name type="common">Beechnut</name>
    <dbReference type="NCBI Taxonomy" id="28930"/>
    <lineage>
        <taxon>Eukaryota</taxon>
        <taxon>Viridiplantae</taxon>
        <taxon>Streptophyta</taxon>
        <taxon>Embryophyta</taxon>
        <taxon>Tracheophyta</taxon>
        <taxon>Spermatophyta</taxon>
        <taxon>Magnoliopsida</taxon>
        <taxon>eudicotyledons</taxon>
        <taxon>Gunneridae</taxon>
        <taxon>Pentapetalae</taxon>
        <taxon>rosids</taxon>
        <taxon>fabids</taxon>
        <taxon>Fagales</taxon>
        <taxon>Fagaceae</taxon>
        <taxon>Fagus</taxon>
    </lineage>
</organism>
<protein>
    <submittedName>
        <fullName evidence="1">Uncharacterized protein</fullName>
    </submittedName>
</protein>
<reference evidence="1" key="1">
    <citation type="submission" date="2018-02" db="EMBL/GenBank/DDBJ databases">
        <authorList>
            <person name="Cohen D.B."/>
            <person name="Kent A.D."/>
        </authorList>
    </citation>
    <scope>NUCLEOTIDE SEQUENCE</scope>
</reference>
<accession>A0A2N9J3A4</accession>
<proteinExistence type="predicted"/>
<name>A0A2N9J3A4_FAGSY</name>
<dbReference type="EMBL" id="OIVN01006334">
    <property type="protein sequence ID" value="SPD30811.1"/>
    <property type="molecule type" value="Genomic_DNA"/>
</dbReference>
<evidence type="ECO:0000313" key="1">
    <source>
        <dbReference type="EMBL" id="SPD30811.1"/>
    </source>
</evidence>